<sequence length="473" mass="51414">MHKIKYLFTASLLLLLTPACEKEIIEPVMVVPPEPAPPPEPAGPPEPVVTYDIVGGYVQKGPFLNGTAMTLAELDSLLVPTGKTYTTQLLDNQGTYAVRNVSLESQYVQVQASGFYYNEVTDANSSGQLTLFALSDLSERNSLNVNLLSSLEKARIEYLLAEGVAFAAAKARAQREILAVFEIDAAGMTASELLDITQAGEGNAILLAVSLILQGYQEVADLSELLGNMSTDLRQDGVVNSQSVGSTLVNNAVALDPEAIRANLIARYEAMGVTVSIPDFGPYVKHFLDHTKFTFTNSIKYPENGAYGKNVLLTGDTIYSRDAYSLAAELPAPYQSLRVDISGPGWMFNSIQPDRGWEFGSLGPNTARTFTTTRTGKVDFELQFTRQWSPAPPSVPVPSPLQPCYSDQGNPYPEMDTVQELPPYPCLIGLDTIFPPTMPVEEPGPPEPIPTIRIAVYENGSEDALWVKEIIVL</sequence>
<proteinExistence type="predicted"/>
<name>A0A2S6I8B3_9BACT</name>
<feature type="signal peptide" evidence="1">
    <location>
        <begin position="1"/>
        <end position="21"/>
    </location>
</feature>
<dbReference type="EMBL" id="PTJC01000005">
    <property type="protein sequence ID" value="PPK87735.1"/>
    <property type="molecule type" value="Genomic_DNA"/>
</dbReference>
<accession>A0A2S6I8B3</accession>
<dbReference type="OrthoDB" id="9765957at2"/>
<comment type="caution">
    <text evidence="2">The sequence shown here is derived from an EMBL/GenBank/DDBJ whole genome shotgun (WGS) entry which is preliminary data.</text>
</comment>
<organism evidence="2 3">
    <name type="scientific">Neolewinella xylanilytica</name>
    <dbReference type="NCBI Taxonomy" id="1514080"/>
    <lineage>
        <taxon>Bacteria</taxon>
        <taxon>Pseudomonadati</taxon>
        <taxon>Bacteroidota</taxon>
        <taxon>Saprospiria</taxon>
        <taxon>Saprospirales</taxon>
        <taxon>Lewinellaceae</taxon>
        <taxon>Neolewinella</taxon>
    </lineage>
</organism>
<dbReference type="Proteomes" id="UP000237662">
    <property type="component" value="Unassembled WGS sequence"/>
</dbReference>
<evidence type="ECO:0000313" key="3">
    <source>
        <dbReference type="Proteomes" id="UP000237662"/>
    </source>
</evidence>
<feature type="chain" id="PRO_5015496907" evidence="1">
    <location>
        <begin position="22"/>
        <end position="473"/>
    </location>
</feature>
<keyword evidence="1" id="KW-0732">Signal</keyword>
<dbReference type="AlphaFoldDB" id="A0A2S6I8B3"/>
<keyword evidence="3" id="KW-1185">Reference proteome</keyword>
<reference evidence="2 3" key="1">
    <citation type="submission" date="2018-02" db="EMBL/GenBank/DDBJ databases">
        <title>Genomic Encyclopedia of Archaeal and Bacterial Type Strains, Phase II (KMG-II): from individual species to whole genera.</title>
        <authorList>
            <person name="Goeker M."/>
        </authorList>
    </citation>
    <scope>NUCLEOTIDE SEQUENCE [LARGE SCALE GENOMIC DNA]</scope>
    <source>
        <strain evidence="2 3">DSM 29526</strain>
    </source>
</reference>
<evidence type="ECO:0000313" key="2">
    <source>
        <dbReference type="EMBL" id="PPK87735.1"/>
    </source>
</evidence>
<evidence type="ECO:0000256" key="1">
    <source>
        <dbReference type="SAM" id="SignalP"/>
    </source>
</evidence>
<protein>
    <submittedName>
        <fullName evidence="2">Uncharacterized protein</fullName>
    </submittedName>
</protein>
<gene>
    <name evidence="2" type="ORF">CLV84_0685</name>
</gene>
<dbReference type="RefSeq" id="WP_146088691.1">
    <property type="nucleotide sequence ID" value="NZ_PTJC01000005.1"/>
</dbReference>